<feature type="region of interest" description="Disordered" evidence="1">
    <location>
        <begin position="1"/>
        <end position="24"/>
    </location>
</feature>
<accession>A0A918U4S4</accession>
<protein>
    <submittedName>
        <fullName evidence="2">Uncharacterized protein</fullName>
    </submittedName>
</protein>
<dbReference type="AlphaFoldDB" id="A0A918U4S4"/>
<reference evidence="2" key="2">
    <citation type="submission" date="2020-09" db="EMBL/GenBank/DDBJ databases">
        <authorList>
            <person name="Sun Q."/>
            <person name="Ohkuma M."/>
        </authorList>
    </citation>
    <scope>NUCLEOTIDE SEQUENCE</scope>
    <source>
        <strain evidence="2">JCM 4790</strain>
    </source>
</reference>
<evidence type="ECO:0000313" key="3">
    <source>
        <dbReference type="Proteomes" id="UP000619244"/>
    </source>
</evidence>
<gene>
    <name evidence="2" type="ORF">GCM10010358_52870</name>
</gene>
<dbReference type="Proteomes" id="UP000619244">
    <property type="component" value="Unassembled WGS sequence"/>
</dbReference>
<proteinExistence type="predicted"/>
<evidence type="ECO:0000256" key="1">
    <source>
        <dbReference type="SAM" id="MobiDB-lite"/>
    </source>
</evidence>
<name>A0A918U4S4_9ACTN</name>
<organism evidence="2 3">
    <name type="scientific">Streptomyces minutiscleroticus</name>
    <dbReference type="NCBI Taxonomy" id="68238"/>
    <lineage>
        <taxon>Bacteria</taxon>
        <taxon>Bacillati</taxon>
        <taxon>Actinomycetota</taxon>
        <taxon>Actinomycetes</taxon>
        <taxon>Kitasatosporales</taxon>
        <taxon>Streptomycetaceae</taxon>
        <taxon>Streptomyces</taxon>
    </lineage>
</organism>
<evidence type="ECO:0000313" key="2">
    <source>
        <dbReference type="EMBL" id="GGX92387.1"/>
    </source>
</evidence>
<reference evidence="2" key="1">
    <citation type="journal article" date="2014" name="Int. J. Syst. Evol. Microbiol.">
        <title>Complete genome sequence of Corynebacterium casei LMG S-19264T (=DSM 44701T), isolated from a smear-ripened cheese.</title>
        <authorList>
            <consortium name="US DOE Joint Genome Institute (JGI-PGF)"/>
            <person name="Walter F."/>
            <person name="Albersmeier A."/>
            <person name="Kalinowski J."/>
            <person name="Ruckert C."/>
        </authorList>
    </citation>
    <scope>NUCLEOTIDE SEQUENCE</scope>
    <source>
        <strain evidence="2">JCM 4790</strain>
    </source>
</reference>
<sequence length="76" mass="7840">MTFGRSRYGGVRRGPTADGTGPALARVRVQEGAGAVRRRIRLAPRTVCHASMTGHSLPRALAGAVAVAVDAITLSS</sequence>
<dbReference type="EMBL" id="BMVU01000030">
    <property type="protein sequence ID" value="GGX92387.1"/>
    <property type="molecule type" value="Genomic_DNA"/>
</dbReference>
<keyword evidence="3" id="KW-1185">Reference proteome</keyword>
<comment type="caution">
    <text evidence="2">The sequence shown here is derived from an EMBL/GenBank/DDBJ whole genome shotgun (WGS) entry which is preliminary data.</text>
</comment>